<sequence>MPVGGSVHGPKYIPTPVHLHGNNESTFAEVRREMLGQRTISQTVSETSPSQLGQKPVTTSNANTNSKITSSLKSTAAKAGWTTTKKIIVGVIIGSVVVAAIVIAIVVGVVLSRRSNSTATQTTTQATSVTIVYWSFDAITTDLYNVYNGILVNSPSYFANTINCPYVGNGRGLSLTSSSNQYFTVSSPFLDLSNKSFTIEAWIYPIIGSTADFGIFGQCQCGSCSNQCLYFIIRSYNLYVSFMNNDLIGSITLSNSIWYHVAFVYNYNTKQQILYVNGVQDTIKSNANAYQGTNGSLLIGAAQEYLTTSYFNGYIDNFKISTTAKSATDILSLASVTAYFSFDLLNPSNDNGPLGLNGTAVNTAIIPGRVNQAMRFSGSSSYFYAYGFYQVGYGVLANKPFSISFWINPTAIASCAIIQTTVSSTSSGCYNFLGFYSAAGSTMQIVVQGYAWYSIYGPFITTNTWTHISTTYSQTNGLRLYVNGALFGNTGTFTFSNSGRIMYLQLGYNYGCSSSSISNAAFQGSMDEVYVHSREITQSEITALANP</sequence>
<evidence type="ECO:0000256" key="1">
    <source>
        <dbReference type="ARBA" id="ARBA00001913"/>
    </source>
</evidence>
<dbReference type="EMBL" id="CAJNRE010011211">
    <property type="protein sequence ID" value="CAF2099564.1"/>
    <property type="molecule type" value="Genomic_DNA"/>
</dbReference>
<gene>
    <name evidence="9" type="ORF">GIL414_LOCUS2182</name>
    <name evidence="7" type="ORF">KQP761_LOCUS19683</name>
    <name evidence="8" type="ORF">MBJ925_LOCUS22023</name>
</gene>
<evidence type="ECO:0000256" key="6">
    <source>
        <dbReference type="SAM" id="Phobius"/>
    </source>
</evidence>
<dbReference type="EMBL" id="CAJOBJ010000401">
    <property type="protein sequence ID" value="CAF3820320.1"/>
    <property type="molecule type" value="Genomic_DNA"/>
</dbReference>
<protein>
    <submittedName>
        <fullName evidence="7">Uncharacterized protein</fullName>
    </submittedName>
</protein>
<evidence type="ECO:0000256" key="4">
    <source>
        <dbReference type="ARBA" id="ARBA00023157"/>
    </source>
</evidence>
<dbReference type="InterPro" id="IPR051360">
    <property type="entry name" value="Neuronal_Pentraxin_Related"/>
</dbReference>
<dbReference type="InterPro" id="IPR013320">
    <property type="entry name" value="ConA-like_dom_sf"/>
</dbReference>
<evidence type="ECO:0000313" key="9">
    <source>
        <dbReference type="EMBL" id="CAF3820320.1"/>
    </source>
</evidence>
<evidence type="ECO:0000256" key="5">
    <source>
        <dbReference type="SAM" id="MobiDB-lite"/>
    </source>
</evidence>
<dbReference type="OrthoDB" id="10042245at2759"/>
<dbReference type="Proteomes" id="UP000681720">
    <property type="component" value="Unassembled WGS sequence"/>
</dbReference>
<organism evidence="7 10">
    <name type="scientific">Rotaria magnacalcarata</name>
    <dbReference type="NCBI Taxonomy" id="392030"/>
    <lineage>
        <taxon>Eukaryota</taxon>
        <taxon>Metazoa</taxon>
        <taxon>Spiralia</taxon>
        <taxon>Gnathifera</taxon>
        <taxon>Rotifera</taxon>
        <taxon>Eurotatoria</taxon>
        <taxon>Bdelloidea</taxon>
        <taxon>Philodinida</taxon>
        <taxon>Philodinidae</taxon>
        <taxon>Rotaria</taxon>
    </lineage>
</organism>
<dbReference type="PANTHER" id="PTHR19277:SF125">
    <property type="entry name" value="B6"/>
    <property type="match status" value="1"/>
</dbReference>
<keyword evidence="4" id="KW-1015">Disulfide bond</keyword>
<dbReference type="PANTHER" id="PTHR19277">
    <property type="entry name" value="PENTRAXIN"/>
    <property type="match status" value="1"/>
</dbReference>
<dbReference type="Gene3D" id="2.60.120.200">
    <property type="match status" value="2"/>
</dbReference>
<dbReference type="SUPFAM" id="SSF49899">
    <property type="entry name" value="Concanavalin A-like lectins/glucanases"/>
    <property type="match status" value="2"/>
</dbReference>
<feature type="transmembrane region" description="Helical" evidence="6">
    <location>
        <begin position="87"/>
        <end position="111"/>
    </location>
</feature>
<reference evidence="7" key="1">
    <citation type="submission" date="2021-02" db="EMBL/GenBank/DDBJ databases">
        <authorList>
            <person name="Nowell W R."/>
        </authorList>
    </citation>
    <scope>NUCLEOTIDE SEQUENCE</scope>
</reference>
<evidence type="ECO:0000256" key="2">
    <source>
        <dbReference type="ARBA" id="ARBA00022723"/>
    </source>
</evidence>
<evidence type="ECO:0000256" key="3">
    <source>
        <dbReference type="ARBA" id="ARBA00022837"/>
    </source>
</evidence>
<feature type="region of interest" description="Disordered" evidence="5">
    <location>
        <begin position="41"/>
        <end position="65"/>
    </location>
</feature>
<dbReference type="Proteomes" id="UP000663824">
    <property type="component" value="Unassembled WGS sequence"/>
</dbReference>
<evidence type="ECO:0000313" key="10">
    <source>
        <dbReference type="Proteomes" id="UP000663834"/>
    </source>
</evidence>
<dbReference type="GO" id="GO:0046872">
    <property type="term" value="F:metal ion binding"/>
    <property type="evidence" value="ECO:0007669"/>
    <property type="project" value="UniProtKB-KW"/>
</dbReference>
<accession>A0A815YWV0</accession>
<evidence type="ECO:0000313" key="7">
    <source>
        <dbReference type="EMBL" id="CAF1576253.1"/>
    </source>
</evidence>
<keyword evidence="3" id="KW-0106">Calcium</keyword>
<dbReference type="AlphaFoldDB" id="A0A815YWV0"/>
<comment type="cofactor">
    <cofactor evidence="1">
        <name>Ca(2+)</name>
        <dbReference type="ChEBI" id="CHEBI:29108"/>
    </cofactor>
</comment>
<keyword evidence="2" id="KW-0479">Metal-binding</keyword>
<evidence type="ECO:0000313" key="8">
    <source>
        <dbReference type="EMBL" id="CAF2099564.1"/>
    </source>
</evidence>
<dbReference type="EMBL" id="CAJNOW010010091">
    <property type="protein sequence ID" value="CAF1576253.1"/>
    <property type="molecule type" value="Genomic_DNA"/>
</dbReference>
<proteinExistence type="predicted"/>
<dbReference type="Pfam" id="PF13385">
    <property type="entry name" value="Laminin_G_3"/>
    <property type="match status" value="2"/>
</dbReference>
<name>A0A815YWV0_9BILA</name>
<keyword evidence="6" id="KW-0472">Membrane</keyword>
<keyword evidence="6" id="KW-1133">Transmembrane helix</keyword>
<keyword evidence="6" id="KW-0812">Transmembrane</keyword>
<comment type="caution">
    <text evidence="7">The sequence shown here is derived from an EMBL/GenBank/DDBJ whole genome shotgun (WGS) entry which is preliminary data.</text>
</comment>
<dbReference type="Proteomes" id="UP000663834">
    <property type="component" value="Unassembled WGS sequence"/>
</dbReference>